<comment type="caution">
    <text evidence="1">The sequence shown here is derived from an EMBL/GenBank/DDBJ whole genome shotgun (WGS) entry which is preliminary data.</text>
</comment>
<reference evidence="1 2" key="1">
    <citation type="journal article" date="2021" name="Int. J. Syst. Evol. Microbiol.">
        <title>Reticulibacter mediterranei gen. nov., sp. nov., within the new family Reticulibacteraceae fam. nov., and Ktedonospora formicarum gen. nov., sp. nov., Ktedonobacter robiniae sp. nov., Dictyobacter formicarum sp. nov. and Dictyobacter arantiisoli sp. nov., belonging to the class Ktedonobacteria.</title>
        <authorList>
            <person name="Yabe S."/>
            <person name="Zheng Y."/>
            <person name="Wang C.M."/>
            <person name="Sakai Y."/>
            <person name="Abe K."/>
            <person name="Yokota A."/>
            <person name="Donadio S."/>
            <person name="Cavaletti L."/>
            <person name="Monciardini P."/>
        </authorList>
    </citation>
    <scope>NUCLEOTIDE SEQUENCE [LARGE SCALE GENOMIC DNA]</scope>
    <source>
        <strain evidence="1 2">SOSP1-30</strain>
    </source>
</reference>
<name>A0ABQ3V062_9CHLR</name>
<gene>
    <name evidence="1" type="ORF">KSB_66620</name>
</gene>
<accession>A0ABQ3V062</accession>
<evidence type="ECO:0000313" key="1">
    <source>
        <dbReference type="EMBL" id="GHO58187.1"/>
    </source>
</evidence>
<evidence type="ECO:0000313" key="2">
    <source>
        <dbReference type="Proteomes" id="UP000654345"/>
    </source>
</evidence>
<keyword evidence="2" id="KW-1185">Reference proteome</keyword>
<dbReference type="EMBL" id="BNJG01000002">
    <property type="protein sequence ID" value="GHO58187.1"/>
    <property type="molecule type" value="Genomic_DNA"/>
</dbReference>
<dbReference type="Proteomes" id="UP000654345">
    <property type="component" value="Unassembled WGS sequence"/>
</dbReference>
<protein>
    <submittedName>
        <fullName evidence="1">Uncharacterized protein</fullName>
    </submittedName>
</protein>
<organism evidence="1 2">
    <name type="scientific">Ktedonobacter robiniae</name>
    <dbReference type="NCBI Taxonomy" id="2778365"/>
    <lineage>
        <taxon>Bacteria</taxon>
        <taxon>Bacillati</taxon>
        <taxon>Chloroflexota</taxon>
        <taxon>Ktedonobacteria</taxon>
        <taxon>Ktedonobacterales</taxon>
        <taxon>Ktedonobacteraceae</taxon>
        <taxon>Ktedonobacter</taxon>
    </lineage>
</organism>
<sequence>MPERYQPTGTGGWRSPPGELAARELGLSYRMRTSKEYHPLFIQNLKILRDFWIHPFPLTSQAQAQVLDALKVYPGMSVAAFLEATPDLTVDVLWAMLTSQQIFTDLSATSLMHWEQVFLYHFPRDGVMGKVNQNVAPSPGALCTPTLPSCRSMNTWHK</sequence>
<proteinExistence type="predicted"/>